<dbReference type="OrthoDB" id="4484751at2"/>
<keyword evidence="2 6" id="KW-0812">Transmembrane</keyword>
<evidence type="ECO:0000313" key="9">
    <source>
        <dbReference type="Proteomes" id="UP000440096"/>
    </source>
</evidence>
<evidence type="ECO:0000259" key="7">
    <source>
        <dbReference type="PROSITE" id="PS50850"/>
    </source>
</evidence>
<feature type="domain" description="Major facilitator superfamily (MFS) profile" evidence="7">
    <location>
        <begin position="117"/>
        <end position="562"/>
    </location>
</feature>
<dbReference type="AlphaFoldDB" id="A0A6N7ZAX0"/>
<dbReference type="GO" id="GO:0022857">
    <property type="term" value="F:transmembrane transporter activity"/>
    <property type="evidence" value="ECO:0007669"/>
    <property type="project" value="InterPro"/>
</dbReference>
<organism evidence="8 9">
    <name type="scientific">Amycolatopsis pithecellobii</name>
    <dbReference type="NCBI Taxonomy" id="664692"/>
    <lineage>
        <taxon>Bacteria</taxon>
        <taxon>Bacillati</taxon>
        <taxon>Actinomycetota</taxon>
        <taxon>Actinomycetes</taxon>
        <taxon>Pseudonocardiales</taxon>
        <taxon>Pseudonocardiaceae</taxon>
        <taxon>Amycolatopsis</taxon>
    </lineage>
</organism>
<evidence type="ECO:0000256" key="1">
    <source>
        <dbReference type="ARBA" id="ARBA00004651"/>
    </source>
</evidence>
<feature type="transmembrane region" description="Helical" evidence="6">
    <location>
        <begin position="185"/>
        <end position="203"/>
    </location>
</feature>
<feature type="transmembrane region" description="Helical" evidence="6">
    <location>
        <begin position="469"/>
        <end position="491"/>
    </location>
</feature>
<dbReference type="SUPFAM" id="SSF103473">
    <property type="entry name" value="MFS general substrate transporter"/>
    <property type="match status" value="1"/>
</dbReference>
<dbReference type="EMBL" id="WMBA01000081">
    <property type="protein sequence ID" value="MTD58902.1"/>
    <property type="molecule type" value="Genomic_DNA"/>
</dbReference>
<protein>
    <submittedName>
        <fullName evidence="8">MFS transporter</fullName>
    </submittedName>
</protein>
<feature type="compositionally biased region" description="Pro residues" evidence="5">
    <location>
        <begin position="1"/>
        <end position="20"/>
    </location>
</feature>
<dbReference type="Gene3D" id="1.20.1250.20">
    <property type="entry name" value="MFS general substrate transporter like domains"/>
    <property type="match status" value="2"/>
</dbReference>
<gene>
    <name evidence="8" type="ORF">GKO32_33705</name>
</gene>
<feature type="transmembrane region" description="Helical" evidence="6">
    <location>
        <begin position="272"/>
        <end position="292"/>
    </location>
</feature>
<evidence type="ECO:0000313" key="8">
    <source>
        <dbReference type="EMBL" id="MTD58902.1"/>
    </source>
</evidence>
<evidence type="ECO:0000256" key="4">
    <source>
        <dbReference type="ARBA" id="ARBA00023136"/>
    </source>
</evidence>
<evidence type="ECO:0000256" key="6">
    <source>
        <dbReference type="SAM" id="Phobius"/>
    </source>
</evidence>
<dbReference type="RefSeq" id="WP_154760973.1">
    <property type="nucleotide sequence ID" value="NZ_WMBA01000081.1"/>
</dbReference>
<reference evidence="8 9" key="1">
    <citation type="submission" date="2019-11" db="EMBL/GenBank/DDBJ databases">
        <title>Draft genome of Amycolatopsis RM579.</title>
        <authorList>
            <person name="Duangmal K."/>
            <person name="Mingma R."/>
        </authorList>
    </citation>
    <scope>NUCLEOTIDE SEQUENCE [LARGE SCALE GENOMIC DNA]</scope>
    <source>
        <strain evidence="8 9">RM579</strain>
    </source>
</reference>
<feature type="transmembrane region" description="Helical" evidence="6">
    <location>
        <begin position="372"/>
        <end position="395"/>
    </location>
</feature>
<feature type="transmembrane region" description="Helical" evidence="6">
    <location>
        <begin position="209"/>
        <end position="229"/>
    </location>
</feature>
<feature type="transmembrane region" description="Helical" evidence="6">
    <location>
        <begin position="304"/>
        <end position="323"/>
    </location>
</feature>
<sequence length="573" mass="60482">MWHPEPPAHSGPRTSPPMRPSWPNWRSSITGRPPAYARLEGPGHPAHTDRGRILCVHTSLSRVRRATISARDSISFPCPLVLSEGKDTPMVPDSDVGSSRSVVTPVSTRRAVADRVPLLLALLLSTGVATDIQSVSLSPMVATMTTDLSLSSAQASWALTVFMLAGAMGVGVTSRLGDLIGHRKVLLPMLAVGLLGAALGALANGFLMLVIGRFLMGLAVATPLGWGLLRARASADQIRSAGLSLGTTISILTPLSLLLGGVLVRLGTSWQAVFWVTGAAYLAMLVIALWAPETPESARARVKLDWPGAIGLGIWLGALLLAISEGNSAGWGSAYILTLLAVFVVVFAGWLLQQRRAPAPLMDFRNMDVRQLVSGFVAMFTMIVVSFALYILVPVMRQAPVATGYGLGADLLKSALPLIMMLPGSFVAAALGNALLKRGGPRLPIVTGGLVTVVAFLGMSLFRAEAWTVYLWVFLYAVGAVMCFNLGWSMVAASGRKDNTSIMFGVATAGQMVTAGIVNAVILAVLNVGASTWPTASVFGWLYAGVAIVALVFFVLFGLSVVPRRLEDRHAVS</sequence>
<feature type="region of interest" description="Disordered" evidence="5">
    <location>
        <begin position="1"/>
        <end position="26"/>
    </location>
</feature>
<keyword evidence="4 6" id="KW-0472">Membrane</keyword>
<evidence type="ECO:0000256" key="5">
    <source>
        <dbReference type="SAM" id="MobiDB-lite"/>
    </source>
</evidence>
<dbReference type="InterPro" id="IPR020846">
    <property type="entry name" value="MFS_dom"/>
</dbReference>
<feature type="transmembrane region" description="Helical" evidence="6">
    <location>
        <begin position="415"/>
        <end position="436"/>
    </location>
</feature>
<feature type="transmembrane region" description="Helical" evidence="6">
    <location>
        <begin position="329"/>
        <end position="352"/>
    </location>
</feature>
<proteinExistence type="predicted"/>
<dbReference type="PANTHER" id="PTHR42718:SF35">
    <property type="entry name" value="BLL0718 PROTEIN"/>
    <property type="match status" value="1"/>
</dbReference>
<feature type="transmembrane region" description="Helical" evidence="6">
    <location>
        <begin position="155"/>
        <end position="173"/>
    </location>
</feature>
<accession>A0A6N7ZAX0</accession>
<comment type="subcellular location">
    <subcellularLocation>
        <location evidence="1">Cell membrane</location>
        <topology evidence="1">Multi-pass membrane protein</topology>
    </subcellularLocation>
</comment>
<dbReference type="InterPro" id="IPR036259">
    <property type="entry name" value="MFS_trans_sf"/>
</dbReference>
<evidence type="ECO:0000256" key="2">
    <source>
        <dbReference type="ARBA" id="ARBA00022692"/>
    </source>
</evidence>
<dbReference type="Pfam" id="PF07690">
    <property type="entry name" value="MFS_1"/>
    <property type="match status" value="1"/>
</dbReference>
<feature type="transmembrane region" description="Helical" evidence="6">
    <location>
        <begin position="538"/>
        <end position="562"/>
    </location>
</feature>
<evidence type="ECO:0000256" key="3">
    <source>
        <dbReference type="ARBA" id="ARBA00022989"/>
    </source>
</evidence>
<feature type="transmembrane region" description="Helical" evidence="6">
    <location>
        <begin position="241"/>
        <end position="266"/>
    </location>
</feature>
<dbReference type="PROSITE" id="PS50850">
    <property type="entry name" value="MFS"/>
    <property type="match status" value="1"/>
</dbReference>
<feature type="transmembrane region" description="Helical" evidence="6">
    <location>
        <begin position="443"/>
        <end position="463"/>
    </location>
</feature>
<feature type="transmembrane region" description="Helical" evidence="6">
    <location>
        <begin position="503"/>
        <end position="526"/>
    </location>
</feature>
<name>A0A6N7ZAX0_9PSEU</name>
<dbReference type="Proteomes" id="UP000440096">
    <property type="component" value="Unassembled WGS sequence"/>
</dbReference>
<dbReference type="GO" id="GO:0005886">
    <property type="term" value="C:plasma membrane"/>
    <property type="evidence" value="ECO:0007669"/>
    <property type="project" value="UniProtKB-SubCell"/>
</dbReference>
<dbReference type="InterPro" id="IPR011701">
    <property type="entry name" value="MFS"/>
</dbReference>
<comment type="caution">
    <text evidence="8">The sequence shown here is derived from an EMBL/GenBank/DDBJ whole genome shotgun (WGS) entry which is preliminary data.</text>
</comment>
<keyword evidence="3 6" id="KW-1133">Transmembrane helix</keyword>
<keyword evidence="9" id="KW-1185">Reference proteome</keyword>
<feature type="transmembrane region" description="Helical" evidence="6">
    <location>
        <begin position="116"/>
        <end position="135"/>
    </location>
</feature>
<dbReference type="PANTHER" id="PTHR42718">
    <property type="entry name" value="MAJOR FACILITATOR SUPERFAMILY MULTIDRUG TRANSPORTER MFSC"/>
    <property type="match status" value="1"/>
</dbReference>